<dbReference type="EMBL" id="KY774314">
    <property type="protein sequence ID" value="ART30567.1"/>
    <property type="molecule type" value="Genomic_DNA"/>
</dbReference>
<proteinExistence type="predicted"/>
<keyword evidence="1" id="KW-0496">Mitochondrion</keyword>
<sequence length="74" mass="8297">MDSKPYFLHLEEDWGYVIAISLGGRKAAHLTTRKTRQGAMVLPYHGPPFSLTASVLHLLLTCSDYRPILHFSGL</sequence>
<organism evidence="1">
    <name type="scientific">Utricularia reniformis</name>
    <dbReference type="NCBI Taxonomy" id="192314"/>
    <lineage>
        <taxon>Eukaryota</taxon>
        <taxon>Viridiplantae</taxon>
        <taxon>Streptophyta</taxon>
        <taxon>Embryophyta</taxon>
        <taxon>Tracheophyta</taxon>
        <taxon>Spermatophyta</taxon>
        <taxon>Magnoliopsida</taxon>
        <taxon>eudicotyledons</taxon>
        <taxon>Gunneridae</taxon>
        <taxon>Pentapetalae</taxon>
        <taxon>asterids</taxon>
        <taxon>lamiids</taxon>
        <taxon>Lamiales</taxon>
        <taxon>Lentibulariaceae</taxon>
        <taxon>Utricularia</taxon>
    </lineage>
</organism>
<geneLocation type="mitochondrion" evidence="1"/>
<dbReference type="AlphaFoldDB" id="A0A1Y0AZH6"/>
<gene>
    <name evidence="1" type="ORF">AEK19_MT0291</name>
</gene>
<name>A0A1Y0AZH6_9LAMI</name>
<protein>
    <submittedName>
        <fullName evidence="1">Uncharacterized protein</fullName>
    </submittedName>
</protein>
<reference evidence="1" key="1">
    <citation type="submission" date="2017-03" db="EMBL/GenBank/DDBJ databases">
        <title>The mitochondrial genome of the carnivorous plant Utricularia reniformis (Lentibulariaceae): structure, comparative analysis and evolutionary landmarks.</title>
        <authorList>
            <person name="Silva S.R."/>
            <person name="Alvarenga D.O."/>
            <person name="Michael T.P."/>
            <person name="Miranda V.F.O."/>
            <person name="Varani A.M."/>
        </authorList>
    </citation>
    <scope>NUCLEOTIDE SEQUENCE</scope>
</reference>
<evidence type="ECO:0000313" key="1">
    <source>
        <dbReference type="EMBL" id="ART30567.1"/>
    </source>
</evidence>
<accession>A0A1Y0AZH6</accession>